<dbReference type="PROSITE" id="PS50194">
    <property type="entry name" value="FILAMIN_REPEAT"/>
    <property type="match status" value="1"/>
</dbReference>
<evidence type="ECO:0000313" key="4">
    <source>
        <dbReference type="EMBL" id="CAE7740529.1"/>
    </source>
</evidence>
<evidence type="ECO:0000256" key="2">
    <source>
        <dbReference type="SAM" id="Coils"/>
    </source>
</evidence>
<dbReference type="Gene3D" id="2.60.40.10">
    <property type="entry name" value="Immunoglobulins"/>
    <property type="match status" value="1"/>
</dbReference>
<feature type="coiled-coil region" evidence="2">
    <location>
        <begin position="25"/>
        <end position="67"/>
    </location>
</feature>
<feature type="repeat" description="Filamin" evidence="1">
    <location>
        <begin position="133"/>
        <end position="233"/>
    </location>
</feature>
<dbReference type="OrthoDB" id="424917at2759"/>
<evidence type="ECO:0000313" key="5">
    <source>
        <dbReference type="Proteomes" id="UP000649617"/>
    </source>
</evidence>
<dbReference type="CDD" id="cd00121">
    <property type="entry name" value="MATH"/>
    <property type="match status" value="1"/>
</dbReference>
<accession>A0A812XJS3</accession>
<dbReference type="SMART" id="SM00557">
    <property type="entry name" value="IG_FLMN"/>
    <property type="match status" value="1"/>
</dbReference>
<gene>
    <name evidence="4" type="primary">trim71</name>
    <name evidence="4" type="ORF">SPIL2461_LOCUS21301</name>
</gene>
<proteinExistence type="predicted"/>
<dbReference type="Proteomes" id="UP000649617">
    <property type="component" value="Unassembled WGS sequence"/>
</dbReference>
<keyword evidence="5" id="KW-1185">Reference proteome</keyword>
<organism evidence="4 5">
    <name type="scientific">Symbiodinium pilosum</name>
    <name type="common">Dinoflagellate</name>
    <dbReference type="NCBI Taxonomy" id="2952"/>
    <lineage>
        <taxon>Eukaryota</taxon>
        <taxon>Sar</taxon>
        <taxon>Alveolata</taxon>
        <taxon>Dinophyceae</taxon>
        <taxon>Suessiales</taxon>
        <taxon>Symbiodiniaceae</taxon>
        <taxon>Symbiodinium</taxon>
    </lineage>
</organism>
<protein>
    <submittedName>
        <fullName evidence="4">Trim71 protein</fullName>
    </submittedName>
</protein>
<keyword evidence="2" id="KW-0175">Coiled coil</keyword>
<evidence type="ECO:0000256" key="3">
    <source>
        <dbReference type="SAM" id="MobiDB-lite"/>
    </source>
</evidence>
<comment type="caution">
    <text evidence="4">The sequence shown here is derived from an EMBL/GenBank/DDBJ whole genome shotgun (WGS) entry which is preliminary data.</text>
</comment>
<dbReference type="Pfam" id="PF00630">
    <property type="entry name" value="Filamin"/>
    <property type="match status" value="1"/>
</dbReference>
<dbReference type="SUPFAM" id="SSF81296">
    <property type="entry name" value="E set domains"/>
    <property type="match status" value="1"/>
</dbReference>
<dbReference type="InterPro" id="IPR014756">
    <property type="entry name" value="Ig_E-set"/>
</dbReference>
<dbReference type="InterPro" id="IPR013783">
    <property type="entry name" value="Ig-like_fold"/>
</dbReference>
<sequence length="730" mass="80077">MTSARRIDALYCTAESVEDVVRCVIEETHREADDIRKEVAAAMEERVQALQARQQELMEQIDLLVQSKVETLESQLRQIQSGNCPYAPAEDREDPDAPPMDGVYLLRADSVIRFRLAETDFASKIPDWGQVVDRSTYASMSFAKGPGLGVLKVNTPSSLWVFACDREGARRLEGGDRVVAHLSHPEEFQDVAVDDMQDGRYKVTFLPLTPGSFSLKISIGPEGAEEAELNQSRRANLNLVGEKTYHLHAFLLASLLSLAPMSHFGMASRAESDGKAAKGSDLSEVLPQSCHGAFEDALDFMYSENQAAFEAPASKALLLLKIADILGINSLFDAMGRRIEAAFADTAPLLLEQYCRFHIPGTDDGAALRQIRDGAVDLIVKKFQPFVTNSDMKTALLRLPARVLAEILNADELLVESEDAVFDFVLDRLQLGESAELEGGHGAESSSTEPVETGKASTSRLDYMDESDEEALWDEVRWAYLSSRKFAQALALHKTLLKPQVTLRALTARAARFDLGGAEAFATLGHQSIVPRKPILPPGVPPPSSTEIDFCFHYAHSEQYACGQALRSQPKRIGDVVLRVLVFPAGTDTGVARGSLSVFLEAVPQPHWPRDWEFANIRYGIACMKWPSGGGETCPAPKKKSDLWTFKANRLDRGWHDFLAPGEIHRFLGPDGFVCIRGSLEQECLGRAFLLNAQSGHSGYSGAPGDAAGSSACRRPWVPRVAMAANERSE</sequence>
<dbReference type="InterPro" id="IPR001298">
    <property type="entry name" value="Filamin/ABP280_rpt"/>
</dbReference>
<dbReference type="InterPro" id="IPR002083">
    <property type="entry name" value="MATH/TRAF_dom"/>
</dbReference>
<evidence type="ECO:0000256" key="1">
    <source>
        <dbReference type="PROSITE-ProRule" id="PRU00087"/>
    </source>
</evidence>
<feature type="compositionally biased region" description="Polar residues" evidence="3">
    <location>
        <begin position="444"/>
        <end position="459"/>
    </location>
</feature>
<dbReference type="EMBL" id="CAJNIZ010046127">
    <property type="protein sequence ID" value="CAE7740529.1"/>
    <property type="molecule type" value="Genomic_DNA"/>
</dbReference>
<dbReference type="InterPro" id="IPR017868">
    <property type="entry name" value="Filamin/ABP280_repeat-like"/>
</dbReference>
<name>A0A812XJS3_SYMPI</name>
<dbReference type="AlphaFoldDB" id="A0A812XJS3"/>
<reference evidence="4" key="1">
    <citation type="submission" date="2021-02" db="EMBL/GenBank/DDBJ databases">
        <authorList>
            <person name="Dougan E. K."/>
            <person name="Rhodes N."/>
            <person name="Thang M."/>
            <person name="Chan C."/>
        </authorList>
    </citation>
    <scope>NUCLEOTIDE SEQUENCE</scope>
</reference>
<feature type="region of interest" description="Disordered" evidence="3">
    <location>
        <begin position="436"/>
        <end position="459"/>
    </location>
</feature>